<accession>A0A914QUN9</accession>
<evidence type="ECO:0000313" key="1">
    <source>
        <dbReference type="Proteomes" id="UP000887578"/>
    </source>
</evidence>
<dbReference type="Proteomes" id="UP000887578">
    <property type="component" value="Unplaced"/>
</dbReference>
<organism evidence="1 2">
    <name type="scientific">Panagrolaimus davidi</name>
    <dbReference type="NCBI Taxonomy" id="227884"/>
    <lineage>
        <taxon>Eukaryota</taxon>
        <taxon>Metazoa</taxon>
        <taxon>Ecdysozoa</taxon>
        <taxon>Nematoda</taxon>
        <taxon>Chromadorea</taxon>
        <taxon>Rhabditida</taxon>
        <taxon>Tylenchina</taxon>
        <taxon>Panagrolaimomorpha</taxon>
        <taxon>Panagrolaimoidea</taxon>
        <taxon>Panagrolaimidae</taxon>
        <taxon>Panagrolaimus</taxon>
    </lineage>
</organism>
<keyword evidence="1" id="KW-1185">Reference proteome</keyword>
<name>A0A914QUN9_9BILA</name>
<dbReference type="AlphaFoldDB" id="A0A914QUN9"/>
<evidence type="ECO:0000313" key="2">
    <source>
        <dbReference type="WBParaSite" id="PDA_v2.g7683.t1"/>
    </source>
</evidence>
<reference evidence="2" key="1">
    <citation type="submission" date="2022-11" db="UniProtKB">
        <authorList>
            <consortium name="WormBaseParasite"/>
        </authorList>
    </citation>
    <scope>IDENTIFICATION</scope>
</reference>
<proteinExistence type="predicted"/>
<protein>
    <submittedName>
        <fullName evidence="2">Uncharacterized protein</fullName>
    </submittedName>
</protein>
<sequence length="101" mass="11552">MVGNLVFHRFNTYAQTAEKLPNTSVSATLKSMKISNNSAIAKSVYFTRGIQSIDSHFAQNYNHGYSKMSYERDVGIFAHIRNLTYADFKDEKNYNQVKFAV</sequence>
<dbReference type="WBParaSite" id="PDA_v2.g7683.t1">
    <property type="protein sequence ID" value="PDA_v2.g7683.t1"/>
    <property type="gene ID" value="PDA_v2.g7683"/>
</dbReference>